<keyword evidence="4" id="KW-0949">S-adenosyl-L-methionine</keyword>
<dbReference type="PROSITE" id="PS00092">
    <property type="entry name" value="N6_MTASE"/>
    <property type="match status" value="1"/>
</dbReference>
<dbReference type="Proteomes" id="UP000250197">
    <property type="component" value="Chromosome"/>
</dbReference>
<dbReference type="Pfam" id="PF01555">
    <property type="entry name" value="N6_N4_Mtase"/>
    <property type="match status" value="1"/>
</dbReference>
<evidence type="ECO:0000259" key="6">
    <source>
        <dbReference type="Pfam" id="PF01555"/>
    </source>
</evidence>
<evidence type="ECO:0000313" key="8">
    <source>
        <dbReference type="Proteomes" id="UP000250197"/>
    </source>
</evidence>
<name>A0A2Z2IXK6_CORST</name>
<organism evidence="7 8">
    <name type="scientific">Corynebacterium striatum</name>
    <dbReference type="NCBI Taxonomy" id="43770"/>
    <lineage>
        <taxon>Bacteria</taxon>
        <taxon>Bacillati</taxon>
        <taxon>Actinomycetota</taxon>
        <taxon>Actinomycetes</taxon>
        <taxon>Mycobacteriales</taxon>
        <taxon>Corynebacteriaceae</taxon>
        <taxon>Corynebacterium</taxon>
    </lineage>
</organism>
<dbReference type="GO" id="GO:0008170">
    <property type="term" value="F:N-methyltransferase activity"/>
    <property type="evidence" value="ECO:0007669"/>
    <property type="project" value="InterPro"/>
</dbReference>
<dbReference type="RefSeq" id="WP_205690631.1">
    <property type="nucleotide sequence ID" value="NZ_CP021252.1"/>
</dbReference>
<evidence type="ECO:0000256" key="1">
    <source>
        <dbReference type="ARBA" id="ARBA00006594"/>
    </source>
</evidence>
<dbReference type="AlphaFoldDB" id="A0A2Z2IXK6"/>
<accession>A0A2Z2IXK6</accession>
<dbReference type="GO" id="GO:0032259">
    <property type="term" value="P:methylation"/>
    <property type="evidence" value="ECO:0007669"/>
    <property type="project" value="UniProtKB-KW"/>
</dbReference>
<dbReference type="InterPro" id="IPR002295">
    <property type="entry name" value="N4/N6-MTase_EcoPI_Mod-like"/>
</dbReference>
<gene>
    <name evidence="7" type="ORF">CBE89_07010</name>
</gene>
<protein>
    <submittedName>
        <fullName evidence="7">Site-specific DNA-methyltransferase</fullName>
    </submittedName>
</protein>
<dbReference type="InterPro" id="IPR002052">
    <property type="entry name" value="DNA_methylase_N6_adenine_CS"/>
</dbReference>
<dbReference type="PIRSF" id="PIRSF015855">
    <property type="entry name" value="TypeIII_Mtase_mKpnI"/>
    <property type="match status" value="1"/>
</dbReference>
<dbReference type="REBASE" id="202285">
    <property type="entry name" value="M.CstNa01ORF7010P"/>
</dbReference>
<evidence type="ECO:0000256" key="2">
    <source>
        <dbReference type="ARBA" id="ARBA00022603"/>
    </source>
</evidence>
<comment type="similarity">
    <text evidence="1">Belongs to the N(4)/N(6)-methyltransferase family.</text>
</comment>
<feature type="compositionally biased region" description="Low complexity" evidence="5">
    <location>
        <begin position="1"/>
        <end position="12"/>
    </location>
</feature>
<evidence type="ECO:0000256" key="4">
    <source>
        <dbReference type="ARBA" id="ARBA00022691"/>
    </source>
</evidence>
<dbReference type="SUPFAM" id="SSF53335">
    <property type="entry name" value="S-adenosyl-L-methionine-dependent methyltransferases"/>
    <property type="match status" value="1"/>
</dbReference>
<keyword evidence="3 7" id="KW-0808">Transferase</keyword>
<dbReference type="Gene3D" id="3.40.50.150">
    <property type="entry name" value="Vaccinia Virus protein VP39"/>
    <property type="match status" value="1"/>
</dbReference>
<evidence type="ECO:0000256" key="3">
    <source>
        <dbReference type="ARBA" id="ARBA00022679"/>
    </source>
</evidence>
<evidence type="ECO:0000313" key="7">
    <source>
        <dbReference type="EMBL" id="ART21266.1"/>
    </source>
</evidence>
<keyword evidence="2 7" id="KW-0489">Methyltransferase</keyword>
<feature type="domain" description="DNA methylase N-4/N-6" evidence="6">
    <location>
        <begin position="88"/>
        <end position="377"/>
    </location>
</feature>
<sequence>MPTPSTNSSSPTEFHAFADSSPSAATQATEEFFGLVWPGKNSAAQLAHTPTALHKVAQNGESDSPNTILEGDNLDALKILSSEGFSADVIYIDPPYNTGKEFVYTDNYRRRRKMGSGSYGQWHAEWLSMMYPRLFLARGILKETGFIFVSIGEDECANLRKIMDEIFGEDCFAGQLIWKKGGTGKNDSKYAVVEHEYILCYAKSPDNPGFNVDEGAHTSTNYNFSDERGNYSLVRLDSKTLGYLPTLDFPITDEKGRQYWPDQPTGKEKVARWRWGREKVATNYDQLVFRRGFVYTKNYQKKGARPRSILDGERFGVTRAGRRDAENVMGVQGVFEFPKPVRLIKHLVAIAGGPNAVVLDFFAGSGTTAQAVLELNAEDSGNRSFHLVQLPQPTAKNGPAYAAGFRTVAEICVGRVSAVPGATFRHFRLQASSVQDD</sequence>
<dbReference type="InterPro" id="IPR002941">
    <property type="entry name" value="DNA_methylase_N4/N6"/>
</dbReference>
<feature type="region of interest" description="Disordered" evidence="5">
    <location>
        <begin position="1"/>
        <end position="23"/>
    </location>
</feature>
<dbReference type="InterPro" id="IPR029063">
    <property type="entry name" value="SAM-dependent_MTases_sf"/>
</dbReference>
<reference evidence="7 8" key="1">
    <citation type="submission" date="2017-05" db="EMBL/GenBank/DDBJ databases">
        <title>Complete genome sequence of Corynebacterium striatum KC-Na-1 isolated from Neophocaena asiaeorientalis in Korea.</title>
        <authorList>
            <person name="Kim J.H."/>
            <person name="Lee K."/>
        </authorList>
    </citation>
    <scope>NUCLEOTIDE SEQUENCE [LARGE SCALE GENOMIC DNA]</scope>
    <source>
        <strain evidence="7 8">KC-Na-01</strain>
    </source>
</reference>
<proteinExistence type="inferred from homology"/>
<dbReference type="GO" id="GO:0003677">
    <property type="term" value="F:DNA binding"/>
    <property type="evidence" value="ECO:0007669"/>
    <property type="project" value="InterPro"/>
</dbReference>
<dbReference type="KEGG" id="cstr:CBE89_07010"/>
<dbReference type="EMBL" id="CP021252">
    <property type="protein sequence ID" value="ART21266.1"/>
    <property type="molecule type" value="Genomic_DNA"/>
</dbReference>
<dbReference type="PRINTS" id="PR00506">
    <property type="entry name" value="D21N6MTFRASE"/>
</dbReference>
<evidence type="ECO:0000256" key="5">
    <source>
        <dbReference type="SAM" id="MobiDB-lite"/>
    </source>
</evidence>